<evidence type="ECO:0000313" key="1">
    <source>
        <dbReference type="EMBL" id="SFJ15191.1"/>
    </source>
</evidence>
<protein>
    <recommendedName>
        <fullName evidence="3">DUF4145 domain-containing protein</fullName>
    </recommendedName>
</protein>
<dbReference type="Proteomes" id="UP000243606">
    <property type="component" value="Unassembled WGS sequence"/>
</dbReference>
<proteinExistence type="predicted"/>
<dbReference type="AlphaFoldDB" id="A0A1I3P181"/>
<dbReference type="EMBL" id="FOQL01000006">
    <property type="protein sequence ID" value="SFJ15191.1"/>
    <property type="molecule type" value="Genomic_DNA"/>
</dbReference>
<dbReference type="OrthoDB" id="1435962at2"/>
<accession>A0A1I3P181</accession>
<gene>
    <name evidence="1" type="ORF">SAMN05216206_3546</name>
</gene>
<keyword evidence="2" id="KW-1185">Reference proteome</keyword>
<dbReference type="RefSeq" id="WP_090244362.1">
    <property type="nucleotide sequence ID" value="NZ_FOQL01000006.1"/>
</dbReference>
<evidence type="ECO:0008006" key="3">
    <source>
        <dbReference type="Google" id="ProtNLM"/>
    </source>
</evidence>
<organism evidence="1 2">
    <name type="scientific">Pseudomonas guineae</name>
    <dbReference type="NCBI Taxonomy" id="425504"/>
    <lineage>
        <taxon>Bacteria</taxon>
        <taxon>Pseudomonadati</taxon>
        <taxon>Pseudomonadota</taxon>
        <taxon>Gammaproteobacteria</taxon>
        <taxon>Pseudomonadales</taxon>
        <taxon>Pseudomonadaceae</taxon>
        <taxon>Pseudomonas</taxon>
    </lineage>
</organism>
<name>A0A1I3P181_9PSED</name>
<evidence type="ECO:0000313" key="2">
    <source>
        <dbReference type="Proteomes" id="UP000243606"/>
    </source>
</evidence>
<sequence>MQPKDLPKRVAQLIEQSERVLATNNQYNSNYVDSGAMTGLRASSLSFIGMTFGTNHSYYSEFNSATEGSAEYNAKKARAILQSIQTEIEGGWIFTVKRLVAAEIFSDFLEMAEHLLEQSYKDPAAVMIGSVLEENLRYLCTINDIDVEIEKDEKLIPKKADRLNSDLAKAEIYTKLDQKSVTAWLDLRNNAAHGKYDEYSKEQVGLMLQGVTEFLARMSR</sequence>
<reference evidence="2" key="1">
    <citation type="submission" date="2016-10" db="EMBL/GenBank/DDBJ databases">
        <authorList>
            <person name="Varghese N."/>
            <person name="Submissions S."/>
        </authorList>
    </citation>
    <scope>NUCLEOTIDE SEQUENCE [LARGE SCALE GENOMIC DNA]</scope>
    <source>
        <strain evidence="2">LMG 24016</strain>
    </source>
</reference>